<accession>A0A655SBS1</accession>
<sequence>MIRPNGKLLHDNFFSKRGNSSANSTALLLTNLVILFGDCPHSFLKIKVCFFSQPQFVTAVGKNQHQAQKVFIALVNGNIINRFPKCFDTLFVLAASLRCSGHPNIGFFKFRQYVVFQQTMTHCI</sequence>
<organism evidence="1 2">
    <name type="scientific">Vibrio cholerae</name>
    <dbReference type="NCBI Taxonomy" id="666"/>
    <lineage>
        <taxon>Bacteria</taxon>
        <taxon>Pseudomonadati</taxon>
        <taxon>Pseudomonadota</taxon>
        <taxon>Gammaproteobacteria</taxon>
        <taxon>Vibrionales</taxon>
        <taxon>Vibrionaceae</taxon>
        <taxon>Vibrio</taxon>
    </lineage>
</organism>
<name>A0A655SBS1_VIBCL</name>
<gene>
    <name evidence="1" type="ORF">ERS013165_03777</name>
</gene>
<dbReference type="Proteomes" id="UP000044806">
    <property type="component" value="Unassembled WGS sequence"/>
</dbReference>
<protein>
    <submittedName>
        <fullName evidence="1">Uncharacterized protein</fullName>
    </submittedName>
</protein>
<evidence type="ECO:0000313" key="1">
    <source>
        <dbReference type="EMBL" id="CSB19474.1"/>
    </source>
</evidence>
<dbReference type="AlphaFoldDB" id="A0A655SBS1"/>
<evidence type="ECO:0000313" key="2">
    <source>
        <dbReference type="Proteomes" id="UP000044806"/>
    </source>
</evidence>
<reference evidence="1 2" key="1">
    <citation type="submission" date="2015-07" db="EMBL/GenBank/DDBJ databases">
        <authorList>
            <consortium name="Pathogen Informatics"/>
        </authorList>
    </citation>
    <scope>NUCLEOTIDE SEQUENCE [LARGE SCALE GENOMIC DNA]</scope>
    <source>
        <strain evidence="1 2">A51</strain>
    </source>
</reference>
<proteinExistence type="predicted"/>
<dbReference type="EMBL" id="CWOW01000043">
    <property type="protein sequence ID" value="CSB19474.1"/>
    <property type="molecule type" value="Genomic_DNA"/>
</dbReference>